<evidence type="ECO:0000256" key="2">
    <source>
        <dbReference type="ARBA" id="ARBA00023054"/>
    </source>
</evidence>
<dbReference type="Proteomes" id="UP001548590">
    <property type="component" value="Unassembled WGS sequence"/>
</dbReference>
<accession>A0ABV2CPZ0</accession>
<keyword evidence="2" id="KW-0175">Coiled coil</keyword>
<dbReference type="Gene3D" id="2.40.30.170">
    <property type="match status" value="1"/>
</dbReference>
<sequence>MRHPERLMFCLMLVACSGKSEQVLPGYVEAEYTRVAAPTGGRLMALPVQRGQSVAAGAPLFVLEQTQEIAAVAEAGARLARQSASAADLSQGKRQDELAVLSAQQAQAEAAVKLSQADLARQQALAGQGFLSSAALDAARSRVKSDAARLAEVVASLRVARLAARGEQREAAEADVRAARASLAQSEWQRDQKAVSALRAARVDDTLYRVGEWVPAGSPVVSLLEPDALKLRFFVPQADLHAFAPGTRVEVRCDGCAVPVMARVEHVAQSPEFTPPVIYSKESRARLVFLVEARPEQSEGLRPGQPVDVRRMPSS</sequence>
<comment type="caution">
    <text evidence="3">The sequence shown here is derived from an EMBL/GenBank/DDBJ whole genome shotgun (WGS) entry which is preliminary data.</text>
</comment>
<dbReference type="PANTHER" id="PTHR32347">
    <property type="entry name" value="EFFLUX SYSTEM COMPONENT YKNX-RELATED"/>
    <property type="match status" value="1"/>
</dbReference>
<dbReference type="InterPro" id="IPR050465">
    <property type="entry name" value="UPF0194_transport"/>
</dbReference>
<evidence type="ECO:0000256" key="1">
    <source>
        <dbReference type="ARBA" id="ARBA00004196"/>
    </source>
</evidence>
<proteinExistence type="predicted"/>
<dbReference type="RefSeq" id="WP_345923363.1">
    <property type="nucleotide sequence ID" value="NZ_JBDIVF010000001.1"/>
</dbReference>
<name>A0ABV2CPZ0_9RHOO</name>
<gene>
    <name evidence="3" type="ORF">ABVT11_09095</name>
</gene>
<reference evidence="3 4" key="1">
    <citation type="submission" date="2024-07" db="EMBL/GenBank/DDBJ databases">
        <title>Uliginosibacterium paludis KCTC:42655.</title>
        <authorList>
            <person name="Kim M.K."/>
        </authorList>
    </citation>
    <scope>NUCLEOTIDE SEQUENCE [LARGE SCALE GENOMIC DNA]</scope>
    <source>
        <strain evidence="3 4">KCTC 42655</strain>
    </source>
</reference>
<dbReference type="Gene3D" id="2.40.50.100">
    <property type="match status" value="1"/>
</dbReference>
<organism evidence="3 4">
    <name type="scientific">Uliginosibacterium paludis</name>
    <dbReference type="NCBI Taxonomy" id="1615952"/>
    <lineage>
        <taxon>Bacteria</taxon>
        <taxon>Pseudomonadati</taxon>
        <taxon>Pseudomonadota</taxon>
        <taxon>Betaproteobacteria</taxon>
        <taxon>Rhodocyclales</taxon>
        <taxon>Zoogloeaceae</taxon>
        <taxon>Uliginosibacterium</taxon>
    </lineage>
</organism>
<comment type="subcellular location">
    <subcellularLocation>
        <location evidence="1">Cell envelope</location>
    </subcellularLocation>
</comment>
<dbReference type="PANTHER" id="PTHR32347:SF23">
    <property type="entry name" value="BLL5650 PROTEIN"/>
    <property type="match status" value="1"/>
</dbReference>
<evidence type="ECO:0000313" key="3">
    <source>
        <dbReference type="EMBL" id="MET1489981.1"/>
    </source>
</evidence>
<keyword evidence="4" id="KW-1185">Reference proteome</keyword>
<protein>
    <submittedName>
        <fullName evidence="3">HlyD family efflux transporter periplasmic adaptor subunit</fullName>
    </submittedName>
</protein>
<dbReference type="Gene3D" id="1.10.287.470">
    <property type="entry name" value="Helix hairpin bin"/>
    <property type="match status" value="1"/>
</dbReference>
<evidence type="ECO:0000313" key="4">
    <source>
        <dbReference type="Proteomes" id="UP001548590"/>
    </source>
</evidence>
<dbReference type="EMBL" id="JBEWLZ010000004">
    <property type="protein sequence ID" value="MET1489981.1"/>
    <property type="molecule type" value="Genomic_DNA"/>
</dbReference>